<sequence>MIIGSVLGISGCFWDDNNSSPTVSIESEHAQTYGQREITIQINAADPDGDTLSFQWEQLQGTSQLDLSNVDESGNLTLRLPELTETETFVLKVTVSDGEFTVTDSIEINADKSNPIPTAKIIGKDTISRVLNWPIANQANLSVLSSDGSVGVNPKWRVTQAPDDSQYQITSQNSLSTGFYADTLGQYTLELILDNEQGLSSTASFSINVIDDLDGDGVQDGADLDADGDGYLKDDLFPADKASHSDSDGDGISNYHDTDEDGDGVVDELDGYPFDAGKDSWPEHIEASWNNDGISVSETVNGFPAFISGAIQGTNGYDQDYFKLALPEGRVSIQLRTSSEFSGFLTLVNAQGVPVAFIEHSLPNQRIISAVVPSAGNYYFALGSDVSTKIDYQALIFLDSDQDGLSDDLEKALDSNALNSDSDGDGLSDGVEFYGRSTPVLDLDNDGLPSWWDLDSDNDLIADQLEAINIALDVDLDGNINSQDEDSDNNGILDSIEVGDNVLEPANNDGDSASDFVDLDNDNDLIDDNQDNDLNTVMLPSIDSALEITEIKDSNGQTTFQCLPTHTVNITLSDGSALTNLKVIASHQASSIELPHSVNGQELEVNCADLKIGNNLLLITDGATRSGEYPLEVLPEDSLYLNQVSLVNDLLTLEGENLNQAFKLHFPAGVVDINASNGSESRTITLPNDFTAGEVYIDHANGQTQRYIVNYKNTTEHNVTAQLPDGITAENLYLSTTLNNEVPFTADGATVNIDVAKPEVASLVKYINDELHTIGYVPVLPNTQAAHITSATTAVGYLWYGINYDWSSEGAEQTLQDIYALESVQKLGAFIYSGLANDIDYMVSQEIYQSPHYLQALNDIKALLSQSQNAAVQARSSSQIVITPEEEIDDIGVKIDAKNQFNIENDTRLHLAFQVTDTEGKAICQYGSGMWSSNYVGPQETMWNIASTGVCNGSAVQDSKVRVLSAGIDNSYDAKLTPSQISAHEQNIRQFLVSRTIIDGVVLPQLMFILDNAGLLTISKSKLASIFMQEAPWFSAEVLEFTNGGQSLDEFKTDVVNKLINDFVSYGPVTQAIFKEAAKNLTAEALAKLAGNAVKKAIPVLGQLLVVKDLTLAGIDVGKTLTDLSTVDVVLDFEVEVALEIDNVEPAVIMPDEEDKKITITGKGFQPVKPDFWSSKKYPQVTLTSTVSGISKSYKPYYINSDGTEMWLYADASLFDTDDDIFDVSVKHLAFDLPAEEAIEAIKVDADLVLTSVSKTQAAANDMLTVTGSGFSKYASENVVMFGEHQVSILHLTSTSVTFRIPKDLAPGTYPVKSKRLDIKNADWSNELQVEVAEADIVITVCDNGGAKDDNFALDVNGQRLGQTATTYSKYCFSFPHTLPTGVHTATLTGLDAPDGIGTYSISFAGVTELSGSPTSGHDLVPGSTPKRYTFKVVQPQSQRMFVIPQSVPSTLGIE</sequence>
<dbReference type="InterPro" id="IPR013783">
    <property type="entry name" value="Ig-like_fold"/>
</dbReference>
<organism evidence="3 4">
    <name type="scientific">Vibrio nereis</name>
    <dbReference type="NCBI Taxonomy" id="693"/>
    <lineage>
        <taxon>Bacteria</taxon>
        <taxon>Pseudomonadati</taxon>
        <taxon>Pseudomonadota</taxon>
        <taxon>Gammaproteobacteria</taxon>
        <taxon>Vibrionales</taxon>
        <taxon>Vibrionaceae</taxon>
        <taxon>Vibrio</taxon>
    </lineage>
</organism>
<accession>A0A0M0HKT0</accession>
<dbReference type="SUPFAM" id="SSF81296">
    <property type="entry name" value="E set domains"/>
    <property type="match status" value="1"/>
</dbReference>
<gene>
    <name evidence="3" type="ORF">AKJ17_14055</name>
</gene>
<dbReference type="SUPFAM" id="SSF103647">
    <property type="entry name" value="TSP type-3 repeat"/>
    <property type="match status" value="2"/>
</dbReference>
<evidence type="ECO:0000259" key="2">
    <source>
        <dbReference type="Pfam" id="PF01833"/>
    </source>
</evidence>
<dbReference type="STRING" id="693.AKJ17_14055"/>
<dbReference type="EMBL" id="LHPJ01000012">
    <property type="protein sequence ID" value="KOO02670.1"/>
    <property type="molecule type" value="Genomic_DNA"/>
</dbReference>
<dbReference type="Proteomes" id="UP000037515">
    <property type="component" value="Unassembled WGS sequence"/>
</dbReference>
<feature type="compositionally biased region" description="Basic and acidic residues" evidence="1">
    <location>
        <begin position="237"/>
        <end position="247"/>
    </location>
</feature>
<feature type="region of interest" description="Disordered" evidence="1">
    <location>
        <begin position="237"/>
        <end position="264"/>
    </location>
</feature>
<dbReference type="InterPro" id="IPR028974">
    <property type="entry name" value="TSP_type-3_rpt"/>
</dbReference>
<evidence type="ECO:0000313" key="3">
    <source>
        <dbReference type="EMBL" id="KOO02670.1"/>
    </source>
</evidence>
<reference evidence="4" key="1">
    <citation type="submission" date="2015-08" db="EMBL/GenBank/DDBJ databases">
        <title>Vibrio galatheae sp. nov., a novel member of the Vibrionaceae family isolated from the Solomon Islands.</title>
        <authorList>
            <person name="Giubergia S."/>
            <person name="Machado H."/>
            <person name="Mateiu R.V."/>
            <person name="Gram L."/>
        </authorList>
    </citation>
    <scope>NUCLEOTIDE SEQUENCE [LARGE SCALE GENOMIC DNA]</scope>
    <source>
        <strain evidence="4">DSM 19584</strain>
    </source>
</reference>
<dbReference type="PATRIC" id="fig|693.5.peg.2874"/>
<dbReference type="Gene3D" id="4.10.1080.10">
    <property type="entry name" value="TSP type-3 repeat"/>
    <property type="match status" value="1"/>
</dbReference>
<comment type="caution">
    <text evidence="3">The sequence shown here is derived from an EMBL/GenBank/DDBJ whole genome shotgun (WGS) entry which is preliminary data.</text>
</comment>
<evidence type="ECO:0000256" key="1">
    <source>
        <dbReference type="SAM" id="MobiDB-lite"/>
    </source>
</evidence>
<name>A0A0M0HKT0_VIBNE</name>
<dbReference type="Gene3D" id="2.60.40.10">
    <property type="entry name" value="Immunoglobulins"/>
    <property type="match status" value="1"/>
</dbReference>
<dbReference type="CDD" id="cd00102">
    <property type="entry name" value="IPT"/>
    <property type="match status" value="1"/>
</dbReference>
<protein>
    <recommendedName>
        <fullName evidence="2">IPT/TIG domain-containing protein</fullName>
    </recommendedName>
</protein>
<proteinExistence type="predicted"/>
<dbReference type="Pfam" id="PF22352">
    <property type="entry name" value="K319L-like_PKD"/>
    <property type="match status" value="1"/>
</dbReference>
<evidence type="ECO:0000313" key="4">
    <source>
        <dbReference type="Proteomes" id="UP000037515"/>
    </source>
</evidence>
<dbReference type="InterPro" id="IPR014756">
    <property type="entry name" value="Ig_E-set"/>
</dbReference>
<dbReference type="InterPro" id="IPR002909">
    <property type="entry name" value="IPT_dom"/>
</dbReference>
<dbReference type="GO" id="GO:0005509">
    <property type="term" value="F:calcium ion binding"/>
    <property type="evidence" value="ECO:0007669"/>
    <property type="project" value="InterPro"/>
</dbReference>
<dbReference type="Gene3D" id="2.60.40.3010">
    <property type="match status" value="1"/>
</dbReference>
<keyword evidence="4" id="KW-1185">Reference proteome</keyword>
<feature type="domain" description="IPT/TIG" evidence="2">
    <location>
        <begin position="1249"/>
        <end position="1314"/>
    </location>
</feature>
<dbReference type="Pfam" id="PF01833">
    <property type="entry name" value="TIG"/>
    <property type="match status" value="1"/>
</dbReference>